<evidence type="ECO:0000313" key="2">
    <source>
        <dbReference type="Proteomes" id="UP000095645"/>
    </source>
</evidence>
<organism evidence="1 2">
    <name type="scientific">Blautia obeum</name>
    <dbReference type="NCBI Taxonomy" id="40520"/>
    <lineage>
        <taxon>Bacteria</taxon>
        <taxon>Bacillati</taxon>
        <taxon>Bacillota</taxon>
        <taxon>Clostridia</taxon>
        <taxon>Lachnospirales</taxon>
        <taxon>Lachnospiraceae</taxon>
        <taxon>Blautia</taxon>
    </lineage>
</organism>
<proteinExistence type="predicted"/>
<dbReference type="EMBL" id="CYZP01000044">
    <property type="protein sequence ID" value="CUO61442.1"/>
    <property type="molecule type" value="Genomic_DNA"/>
</dbReference>
<accession>A0A174GFW6</accession>
<sequence length="82" mass="9318">MLSTGTIKKERRNPNDPARFIGKVAATEDGETAKIHNYLDTEKIEQEALYDGMYAVTTDLLDDDVKDILKVSEGRWNIMPIF</sequence>
<reference evidence="1 2" key="1">
    <citation type="submission" date="2015-09" db="EMBL/GenBank/DDBJ databases">
        <authorList>
            <consortium name="Pathogen Informatics"/>
        </authorList>
    </citation>
    <scope>NUCLEOTIDE SEQUENCE [LARGE SCALE GENOMIC DNA]</scope>
    <source>
        <strain evidence="1 2">2789STDY5834861</strain>
    </source>
</reference>
<evidence type="ECO:0000313" key="1">
    <source>
        <dbReference type="EMBL" id="CUO61442.1"/>
    </source>
</evidence>
<gene>
    <name evidence="1" type="ORF">ERS852476_03413</name>
</gene>
<dbReference type="Proteomes" id="UP000095645">
    <property type="component" value="Unassembled WGS sequence"/>
</dbReference>
<name>A0A174GFW6_9FIRM</name>
<protein>
    <submittedName>
        <fullName evidence="1">Uncharacterized protein</fullName>
    </submittedName>
</protein>
<dbReference type="AlphaFoldDB" id="A0A174GFW6"/>